<accession>A0ABQ7X3W9</accession>
<proteinExistence type="predicted"/>
<feature type="region of interest" description="Disordered" evidence="1">
    <location>
        <begin position="52"/>
        <end position="72"/>
    </location>
</feature>
<keyword evidence="3" id="KW-1185">Reference proteome</keyword>
<protein>
    <submittedName>
        <fullName evidence="2">Uncharacterized protein</fullName>
    </submittedName>
</protein>
<sequence>KIVSLIDEYGGYATVEHSFLRAFPESRAPPRTPAVVIGRKTLSCHFCSSVNNHSKEERRKKRSSRESKRLKG</sequence>
<gene>
    <name evidence="2" type="ORF">HID58_096074</name>
</gene>
<dbReference type="Proteomes" id="UP000824890">
    <property type="component" value="Unassembled WGS sequence"/>
</dbReference>
<name>A0ABQ7X3W9_BRANA</name>
<feature type="non-terminal residue" evidence="2">
    <location>
        <position position="1"/>
    </location>
</feature>
<dbReference type="EMBL" id="JAGKQM010002334">
    <property type="protein sequence ID" value="KAH0849806.1"/>
    <property type="molecule type" value="Genomic_DNA"/>
</dbReference>
<evidence type="ECO:0000313" key="3">
    <source>
        <dbReference type="Proteomes" id="UP000824890"/>
    </source>
</evidence>
<reference evidence="2 3" key="1">
    <citation type="submission" date="2021-05" db="EMBL/GenBank/DDBJ databases">
        <title>Genome Assembly of Synthetic Allotetraploid Brassica napus Reveals Homoeologous Exchanges between Subgenomes.</title>
        <authorList>
            <person name="Davis J.T."/>
        </authorList>
    </citation>
    <scope>NUCLEOTIDE SEQUENCE [LARGE SCALE GENOMIC DNA]</scope>
    <source>
        <strain evidence="3">cv. Da-Ae</strain>
        <tissue evidence="2">Seedling</tissue>
    </source>
</reference>
<comment type="caution">
    <text evidence="2">The sequence shown here is derived from an EMBL/GenBank/DDBJ whole genome shotgun (WGS) entry which is preliminary data.</text>
</comment>
<evidence type="ECO:0000313" key="2">
    <source>
        <dbReference type="EMBL" id="KAH0849806.1"/>
    </source>
</evidence>
<evidence type="ECO:0000256" key="1">
    <source>
        <dbReference type="SAM" id="MobiDB-lite"/>
    </source>
</evidence>
<organism evidence="2 3">
    <name type="scientific">Brassica napus</name>
    <name type="common">Rape</name>
    <dbReference type="NCBI Taxonomy" id="3708"/>
    <lineage>
        <taxon>Eukaryota</taxon>
        <taxon>Viridiplantae</taxon>
        <taxon>Streptophyta</taxon>
        <taxon>Embryophyta</taxon>
        <taxon>Tracheophyta</taxon>
        <taxon>Spermatophyta</taxon>
        <taxon>Magnoliopsida</taxon>
        <taxon>eudicotyledons</taxon>
        <taxon>Gunneridae</taxon>
        <taxon>Pentapetalae</taxon>
        <taxon>rosids</taxon>
        <taxon>malvids</taxon>
        <taxon>Brassicales</taxon>
        <taxon>Brassicaceae</taxon>
        <taxon>Brassiceae</taxon>
        <taxon>Brassica</taxon>
    </lineage>
</organism>